<gene>
    <name evidence="1" type="ORF">N5C97_08590</name>
</gene>
<protein>
    <submittedName>
        <fullName evidence="1">Uncharacterized protein</fullName>
    </submittedName>
</protein>
<sequence length="222" mass="24799">MAFEIGRFNENLITSATQRIENFVEAKMGTITSTATTAKYWFGHTAEEYKQIQKDLYDLGQILTANYFVQFEAYENNGLTSNPIFNNPNIPYLATETNIPLIQANFEQIQVGGRQIQQLTNVTEADIQLNMLETGQGDIGNGLLDWVQLMVNDDGTVNPPASYACRLTVGIFHRQYGLDVKPISRTFLVAPSQAMIESLNANGVSEALIIPTSYVVLRDFME</sequence>
<proteinExistence type="predicted"/>
<evidence type="ECO:0000313" key="1">
    <source>
        <dbReference type="EMBL" id="MDH0826556.1"/>
    </source>
</evidence>
<dbReference type="AlphaFoldDB" id="A0AA42MAX0"/>
<name>A0AA42MAX0_ACIJO</name>
<comment type="caution">
    <text evidence="1">The sequence shown here is derived from an EMBL/GenBank/DDBJ whole genome shotgun (WGS) entry which is preliminary data.</text>
</comment>
<dbReference type="RefSeq" id="WP_278345079.1">
    <property type="nucleotide sequence ID" value="NZ_JAOCCL010000018.1"/>
</dbReference>
<organism evidence="1 2">
    <name type="scientific">Acinetobacter johnsonii</name>
    <dbReference type="NCBI Taxonomy" id="40214"/>
    <lineage>
        <taxon>Bacteria</taxon>
        <taxon>Pseudomonadati</taxon>
        <taxon>Pseudomonadota</taxon>
        <taxon>Gammaproteobacteria</taxon>
        <taxon>Moraxellales</taxon>
        <taxon>Moraxellaceae</taxon>
        <taxon>Acinetobacter</taxon>
    </lineage>
</organism>
<accession>A0AA42MAX0</accession>
<evidence type="ECO:0000313" key="2">
    <source>
        <dbReference type="Proteomes" id="UP001160116"/>
    </source>
</evidence>
<reference evidence="1" key="1">
    <citation type="submission" date="2022-09" db="EMBL/GenBank/DDBJ databases">
        <title>Intensive care unit water sources are persistently colonized with multi-drug resistant bacteria and are the site of extensive horizontal gene transfer of antibiotic resistance genes.</title>
        <authorList>
            <person name="Diorio-Toth L."/>
        </authorList>
    </citation>
    <scope>NUCLEOTIDE SEQUENCE</scope>
    <source>
        <strain evidence="1">GD03885</strain>
    </source>
</reference>
<dbReference type="EMBL" id="JAOCCL010000018">
    <property type="protein sequence ID" value="MDH0826556.1"/>
    <property type="molecule type" value="Genomic_DNA"/>
</dbReference>
<dbReference type="Proteomes" id="UP001160116">
    <property type="component" value="Unassembled WGS sequence"/>
</dbReference>